<evidence type="ECO:0000256" key="1">
    <source>
        <dbReference type="SAM" id="MobiDB-lite"/>
    </source>
</evidence>
<gene>
    <name evidence="3" type="ORF">E4Q23_01910</name>
</gene>
<evidence type="ECO:0000313" key="4">
    <source>
        <dbReference type="Proteomes" id="UP000749010"/>
    </source>
</evidence>
<proteinExistence type="predicted"/>
<dbReference type="Proteomes" id="UP000749010">
    <property type="component" value="Unassembled WGS sequence"/>
</dbReference>
<keyword evidence="4" id="KW-1185">Reference proteome</keyword>
<sequence length="291" mass="33188">MFLLHLLLLLRFWVIFRTREVQKKNTTAPTESSASVGDATHKNLPKAVPGPDKGTASNAKDKVPDLTLIALLVIGISAFLATLWAIQSYWRLAIVDREDKWWHPPETDSDWSGPYTFHALAQSHKEWAQLWFSWCVAIFLGGVTYAVYNSAHSDKLPHGDWPEMLLPMLNSYLHHGLVYALFGFSWYWASKHYRSHWHNYVANAYRHRSLYRFEILRREIPNSMIGETAASKIEANKTILELFRLSGILLLIPGESSYLDKPAGEEVSKAILRMEEVANAFSHRSEGGGKH</sequence>
<reference evidence="3 4" key="1">
    <citation type="submission" date="2019-03" db="EMBL/GenBank/DDBJ databases">
        <title>Metabolic reconstructions from genomes of highly enriched 'Candidatus Accumulibacter' and 'Candidatus Competibacter' bioreactor populations.</title>
        <authorList>
            <person name="Annavajhala M.K."/>
            <person name="Welles L."/>
            <person name="Abbas B."/>
            <person name="Sorokin D."/>
            <person name="Park H."/>
            <person name="Van Loosdrecht M."/>
            <person name="Chandran K."/>
        </authorList>
    </citation>
    <scope>NUCLEOTIDE SEQUENCE [LARGE SCALE GENOMIC DNA]</scope>
    <source>
        <strain evidence="3 4">SBR_S</strain>
    </source>
</reference>
<name>A0ABX1TT11_9PROT</name>
<keyword evidence="2" id="KW-1133">Transmembrane helix</keyword>
<feature type="region of interest" description="Disordered" evidence="1">
    <location>
        <begin position="26"/>
        <end position="58"/>
    </location>
</feature>
<feature type="transmembrane region" description="Helical" evidence="2">
    <location>
        <begin position="130"/>
        <end position="151"/>
    </location>
</feature>
<feature type="transmembrane region" description="Helical" evidence="2">
    <location>
        <begin position="66"/>
        <end position="86"/>
    </location>
</feature>
<dbReference type="RefSeq" id="WP_169065065.1">
    <property type="nucleotide sequence ID" value="NZ_SPMY01000005.1"/>
</dbReference>
<evidence type="ECO:0000256" key="2">
    <source>
        <dbReference type="SAM" id="Phobius"/>
    </source>
</evidence>
<evidence type="ECO:0000313" key="3">
    <source>
        <dbReference type="EMBL" id="NMQ26623.1"/>
    </source>
</evidence>
<dbReference type="EMBL" id="SPMY01000005">
    <property type="protein sequence ID" value="NMQ26623.1"/>
    <property type="molecule type" value="Genomic_DNA"/>
</dbReference>
<keyword evidence="2" id="KW-0472">Membrane</keyword>
<feature type="transmembrane region" description="Helical" evidence="2">
    <location>
        <begin position="171"/>
        <end position="189"/>
    </location>
</feature>
<organism evidence="3 4">
    <name type="scientific">Candidatus Accumulibacter phosphatis</name>
    <dbReference type="NCBI Taxonomy" id="327160"/>
    <lineage>
        <taxon>Bacteria</taxon>
        <taxon>Pseudomonadati</taxon>
        <taxon>Pseudomonadota</taxon>
        <taxon>Betaproteobacteria</taxon>
        <taxon>Candidatus Accumulibacter</taxon>
    </lineage>
</organism>
<comment type="caution">
    <text evidence="3">The sequence shown here is derived from an EMBL/GenBank/DDBJ whole genome shotgun (WGS) entry which is preliminary data.</text>
</comment>
<evidence type="ECO:0008006" key="5">
    <source>
        <dbReference type="Google" id="ProtNLM"/>
    </source>
</evidence>
<keyword evidence="2" id="KW-0812">Transmembrane</keyword>
<protein>
    <recommendedName>
        <fullName evidence="5">DUF304 domain-containing protein</fullName>
    </recommendedName>
</protein>
<accession>A0ABX1TT11</accession>
<feature type="compositionally biased region" description="Polar residues" evidence="1">
    <location>
        <begin position="26"/>
        <end position="35"/>
    </location>
</feature>